<feature type="domain" description="M23ase beta-sheet core" evidence="1">
    <location>
        <begin position="46"/>
        <end position="102"/>
    </location>
</feature>
<comment type="caution">
    <text evidence="2">The sequence shown here is derived from an EMBL/GenBank/DDBJ whole genome shotgun (WGS) entry which is preliminary data.</text>
</comment>
<protein>
    <submittedName>
        <fullName evidence="2">M23 family metallopeptidase</fullName>
    </submittedName>
</protein>
<organism evidence="2 3">
    <name type="scientific">Flavobacterium stagni</name>
    <dbReference type="NCBI Taxonomy" id="2506421"/>
    <lineage>
        <taxon>Bacteria</taxon>
        <taxon>Pseudomonadati</taxon>
        <taxon>Bacteroidota</taxon>
        <taxon>Flavobacteriia</taxon>
        <taxon>Flavobacteriales</taxon>
        <taxon>Flavobacteriaceae</taxon>
        <taxon>Flavobacterium</taxon>
    </lineage>
</organism>
<dbReference type="InterPro" id="IPR050570">
    <property type="entry name" value="Cell_wall_metabolism_enzyme"/>
</dbReference>
<dbReference type="InterPro" id="IPR016047">
    <property type="entry name" value="M23ase_b-sheet_dom"/>
</dbReference>
<evidence type="ECO:0000313" key="2">
    <source>
        <dbReference type="EMBL" id="RXR22492.1"/>
    </source>
</evidence>
<dbReference type="Proteomes" id="UP000289857">
    <property type="component" value="Unassembled WGS sequence"/>
</dbReference>
<accession>A0A4Q1KBR9</accession>
<name>A0A4Q1KBR9_9FLAO</name>
<dbReference type="Pfam" id="PF01551">
    <property type="entry name" value="Peptidase_M23"/>
    <property type="match status" value="1"/>
</dbReference>
<dbReference type="EMBL" id="SBKN01000004">
    <property type="protein sequence ID" value="RXR22492.1"/>
    <property type="molecule type" value="Genomic_DNA"/>
</dbReference>
<dbReference type="PANTHER" id="PTHR21666:SF285">
    <property type="entry name" value="M23 FAMILY METALLOPEPTIDASE"/>
    <property type="match status" value="1"/>
</dbReference>
<gene>
    <name evidence="2" type="ORF">EQG61_07865</name>
</gene>
<evidence type="ECO:0000313" key="3">
    <source>
        <dbReference type="Proteomes" id="UP000289857"/>
    </source>
</evidence>
<dbReference type="PANTHER" id="PTHR21666">
    <property type="entry name" value="PEPTIDASE-RELATED"/>
    <property type="match status" value="1"/>
</dbReference>
<dbReference type="RefSeq" id="WP_129461378.1">
    <property type="nucleotide sequence ID" value="NZ_SBKN01000004.1"/>
</dbReference>
<dbReference type="GO" id="GO:0004222">
    <property type="term" value="F:metalloendopeptidase activity"/>
    <property type="evidence" value="ECO:0007669"/>
    <property type="project" value="TreeGrafter"/>
</dbReference>
<keyword evidence="3" id="KW-1185">Reference proteome</keyword>
<evidence type="ECO:0000259" key="1">
    <source>
        <dbReference type="Pfam" id="PF01551"/>
    </source>
</evidence>
<reference evidence="3" key="1">
    <citation type="submission" date="2019-01" db="EMBL/GenBank/DDBJ databases">
        <title>Cytophagaceae bacterium strain CAR-16.</title>
        <authorList>
            <person name="Chen W.-M."/>
        </authorList>
    </citation>
    <scope>NUCLEOTIDE SEQUENCE [LARGE SCALE GENOMIC DNA]</scope>
    <source>
        <strain evidence="3">WWJ-16</strain>
    </source>
</reference>
<proteinExistence type="predicted"/>
<dbReference type="CDD" id="cd12797">
    <property type="entry name" value="M23_peptidase"/>
    <property type="match status" value="1"/>
</dbReference>
<sequence length="562" mass="63835">MRWMLFFCFSTTYLFSQNYPQDYFQAPLDIPLQLSGNFGELRPNHFHAGFDFKTQQREGLNVYAAAEGYVSRIKIATNGYGKAIYITHPNGYTTVYGHLQKAVGAIEAKIQELQYAEKSFAVEAYFKPGELPVKKGELIAISGNTGGSDGPHLHFEFRDSKTEKIINPLYFGIPIKDTKAPTIANLMVYPVGANSVANESKRPTLLSLSLQADGSYLAQKVKATGTIGFAINAYDRDDVSFNNNGTYFTQLSHNGAPTFEVLFDQMPFDEARYVNAFIDYERYKKSHQRFQKLFYNYPYPWSNLRNVREGGLINVSPNFVSIERIEVSDFNGNKVRVDIPVEYSNMPAKIEEGGIKTPYFIKCKTDALFEKENATVYFQAQTFYDDFYLQFEVKNGEVQVHQDIVPAHNSFTVTIRDESVPVALRSKTYIASVNGAKLGYNTTNVEGATFSIRTRTLGKFKLAQDVLPPKIVWYKQPKNKDWTTSKSLNLTISDDQTGVAKVNGYINNQWVLFEYEPKLKRITHVFDDRFLNDGANNLKIEVVDHVGNSTIFESTFNRTKKK</sequence>
<dbReference type="InterPro" id="IPR011055">
    <property type="entry name" value="Dup_hybrid_motif"/>
</dbReference>
<dbReference type="AlphaFoldDB" id="A0A4Q1KBR9"/>
<dbReference type="OrthoDB" id="9810477at2"/>
<dbReference type="Gene3D" id="2.70.70.10">
    <property type="entry name" value="Glucose Permease (Domain IIA)"/>
    <property type="match status" value="1"/>
</dbReference>
<dbReference type="SUPFAM" id="SSF51261">
    <property type="entry name" value="Duplicated hybrid motif"/>
    <property type="match status" value="1"/>
</dbReference>